<proteinExistence type="predicted"/>
<dbReference type="EMBL" id="BMXL01000013">
    <property type="protein sequence ID" value="GHD28104.1"/>
    <property type="molecule type" value="Genomic_DNA"/>
</dbReference>
<organism evidence="2 3">
    <name type="scientific">Nocardiopsis kunsanensis</name>
    <dbReference type="NCBI Taxonomy" id="141693"/>
    <lineage>
        <taxon>Bacteria</taxon>
        <taxon>Bacillati</taxon>
        <taxon>Actinomycetota</taxon>
        <taxon>Actinomycetes</taxon>
        <taxon>Streptosporangiales</taxon>
        <taxon>Nocardiopsidaceae</taxon>
        <taxon>Nocardiopsis</taxon>
    </lineage>
</organism>
<evidence type="ECO:0000313" key="2">
    <source>
        <dbReference type="EMBL" id="GHD28104.1"/>
    </source>
</evidence>
<reference evidence="2 3" key="1">
    <citation type="journal article" date="2014" name="Int. J. Syst. Evol. Microbiol.">
        <title>Complete genome sequence of Corynebacterium casei LMG S-19264T (=DSM 44701T), isolated from a smear-ripened cheese.</title>
        <authorList>
            <consortium name="US DOE Joint Genome Institute (JGI-PGF)"/>
            <person name="Walter F."/>
            <person name="Albersmeier A."/>
            <person name="Kalinowski J."/>
            <person name="Ruckert C."/>
        </authorList>
    </citation>
    <scope>NUCLEOTIDE SEQUENCE [LARGE SCALE GENOMIC DNA]</scope>
    <source>
        <strain evidence="2 3">KCTC 19473</strain>
    </source>
</reference>
<accession>A0A919CJD9</accession>
<name>A0A919CJD9_9ACTN</name>
<evidence type="ECO:0000313" key="3">
    <source>
        <dbReference type="Proteomes" id="UP000654947"/>
    </source>
</evidence>
<feature type="region of interest" description="Disordered" evidence="1">
    <location>
        <begin position="33"/>
        <end position="61"/>
    </location>
</feature>
<dbReference type="Proteomes" id="UP000654947">
    <property type="component" value="Unassembled WGS sequence"/>
</dbReference>
<sequence length="119" mass="12524">MSLMFMMVVLLGAIAVLGGGSYALRMVVARVEQGRRSPGGGRRPTAAPEGQVGGYVPAAPSEERLPASVRHRALALVADGRREEAVRMVADRLRADHARARRIVADLGDPDVAGDPAAE</sequence>
<gene>
    <name evidence="2" type="ORF">GCM10007147_27770</name>
</gene>
<evidence type="ECO:0000256" key="1">
    <source>
        <dbReference type="SAM" id="MobiDB-lite"/>
    </source>
</evidence>
<protein>
    <submittedName>
        <fullName evidence="2">Uncharacterized protein</fullName>
    </submittedName>
</protein>
<dbReference type="RefSeq" id="WP_017575786.1">
    <property type="nucleotide sequence ID" value="NZ_BMXL01000013.1"/>
</dbReference>
<comment type="caution">
    <text evidence="2">The sequence shown here is derived from an EMBL/GenBank/DDBJ whole genome shotgun (WGS) entry which is preliminary data.</text>
</comment>
<dbReference type="AlphaFoldDB" id="A0A919CJD9"/>
<keyword evidence="3" id="KW-1185">Reference proteome</keyword>